<evidence type="ECO:0000256" key="3">
    <source>
        <dbReference type="ARBA" id="ARBA00022553"/>
    </source>
</evidence>
<accession>A0A832H687</accession>
<comment type="catalytic activity">
    <reaction evidence="1">
        <text>ATP + protein L-histidine = ADP + protein N-phospho-L-histidine.</text>
        <dbReference type="EC" id="2.7.13.3"/>
    </reaction>
</comment>
<dbReference type="SMART" id="SM00388">
    <property type="entry name" value="HisKA"/>
    <property type="match status" value="1"/>
</dbReference>
<dbReference type="GO" id="GO:0005524">
    <property type="term" value="F:ATP binding"/>
    <property type="evidence" value="ECO:0007669"/>
    <property type="project" value="UniProtKB-KW"/>
</dbReference>
<name>A0A832H687_9CYAN</name>
<dbReference type="PROSITE" id="PS50109">
    <property type="entry name" value="HIS_KIN"/>
    <property type="match status" value="1"/>
</dbReference>
<keyword evidence="3" id="KW-0597">Phosphoprotein</keyword>
<dbReference type="Gene3D" id="3.30.565.10">
    <property type="entry name" value="Histidine kinase-like ATPase, C-terminal domain"/>
    <property type="match status" value="1"/>
</dbReference>
<sequence>MYTLDTHPVSVEHLSKPLNTESKLCDLILYSCDIDINQQGIELSNQFENNLVLPGAILREQGDFFGMLSRRRFLEIMARRYGPELFLKRAIYLLYEYAQIPFLLLPGETKIVDAIQPSLERSPELLYEPIVVQLNANEYRLLDVHHLLLAHTRIHELTTNLLHEQTEAKLLQTEKMASLGEMIAGVAHEILNPVNFISGNLEYLSNYSRDLIQVLQAYESEFPNSTEGIDYLKDEVEFDFLLQDLPQLIASMKVGAERLRKIIAALKSFSHMDEVTQRPVDIHEILDNTLLILNNRIKHSIEVVKIYEEIPHIHGFSGQISQVFTNIIVNAIDALLEHAEATSNVDWKPKIEIITKILLQESDAGQKRDWVAIYIGDNGPGIPLEIQSKIFETFFTTKPVGQGTGLGLAISRQIVVEKHGGRLNLQSKVGAGTTFEVLLPLNPQE</sequence>
<dbReference type="CDD" id="cd00082">
    <property type="entry name" value="HisKA"/>
    <property type="match status" value="1"/>
</dbReference>
<dbReference type="Gene3D" id="1.10.287.130">
    <property type="match status" value="1"/>
</dbReference>
<keyword evidence="7" id="KW-0547">Nucleotide-binding</keyword>
<keyword evidence="7" id="KW-0067">ATP-binding</keyword>
<dbReference type="EMBL" id="DSRD01000852">
    <property type="protein sequence ID" value="HGW95319.1"/>
    <property type="molecule type" value="Genomic_DNA"/>
</dbReference>
<feature type="domain" description="Histidine kinase" evidence="6">
    <location>
        <begin position="185"/>
        <end position="443"/>
    </location>
</feature>
<dbReference type="InterPro" id="IPR004358">
    <property type="entry name" value="Sig_transdc_His_kin-like_C"/>
</dbReference>
<evidence type="ECO:0000256" key="4">
    <source>
        <dbReference type="ARBA" id="ARBA00022777"/>
    </source>
</evidence>
<keyword evidence="5" id="KW-0902">Two-component regulatory system</keyword>
<evidence type="ECO:0000256" key="2">
    <source>
        <dbReference type="ARBA" id="ARBA00012438"/>
    </source>
</evidence>
<organism evidence="7">
    <name type="scientific">Oscillatoriales cyanobacterium SpSt-402</name>
    <dbReference type="NCBI Taxonomy" id="2282168"/>
    <lineage>
        <taxon>Bacteria</taxon>
        <taxon>Bacillati</taxon>
        <taxon>Cyanobacteriota</taxon>
        <taxon>Cyanophyceae</taxon>
        <taxon>Oscillatoriophycideae</taxon>
        <taxon>Oscillatoriales</taxon>
    </lineage>
</organism>
<dbReference type="InterPro" id="IPR003594">
    <property type="entry name" value="HATPase_dom"/>
</dbReference>
<dbReference type="AlphaFoldDB" id="A0A832H687"/>
<dbReference type="PANTHER" id="PTHR43065">
    <property type="entry name" value="SENSOR HISTIDINE KINASE"/>
    <property type="match status" value="1"/>
</dbReference>
<proteinExistence type="predicted"/>
<comment type="caution">
    <text evidence="7">The sequence shown here is derived from an EMBL/GenBank/DDBJ whole genome shotgun (WGS) entry which is preliminary data.</text>
</comment>
<keyword evidence="4" id="KW-0808">Transferase</keyword>
<protein>
    <recommendedName>
        <fullName evidence="2">histidine kinase</fullName>
        <ecNumber evidence="2">2.7.13.3</ecNumber>
    </recommendedName>
</protein>
<dbReference type="GO" id="GO:0000155">
    <property type="term" value="F:phosphorelay sensor kinase activity"/>
    <property type="evidence" value="ECO:0007669"/>
    <property type="project" value="InterPro"/>
</dbReference>
<dbReference type="SMART" id="SM00387">
    <property type="entry name" value="HATPase_c"/>
    <property type="match status" value="1"/>
</dbReference>
<dbReference type="InterPro" id="IPR036890">
    <property type="entry name" value="HATPase_C_sf"/>
</dbReference>
<dbReference type="InterPro" id="IPR005467">
    <property type="entry name" value="His_kinase_dom"/>
</dbReference>
<evidence type="ECO:0000256" key="5">
    <source>
        <dbReference type="ARBA" id="ARBA00023012"/>
    </source>
</evidence>
<keyword evidence="4" id="KW-0418">Kinase</keyword>
<evidence type="ECO:0000313" key="7">
    <source>
        <dbReference type="EMBL" id="HGW95319.1"/>
    </source>
</evidence>
<evidence type="ECO:0000256" key="1">
    <source>
        <dbReference type="ARBA" id="ARBA00000085"/>
    </source>
</evidence>
<dbReference type="PANTHER" id="PTHR43065:SF50">
    <property type="entry name" value="HISTIDINE KINASE"/>
    <property type="match status" value="1"/>
</dbReference>
<dbReference type="EC" id="2.7.13.3" evidence="2"/>
<dbReference type="SUPFAM" id="SSF47384">
    <property type="entry name" value="Homodimeric domain of signal transducing histidine kinase"/>
    <property type="match status" value="1"/>
</dbReference>
<dbReference type="InterPro" id="IPR003661">
    <property type="entry name" value="HisK_dim/P_dom"/>
</dbReference>
<dbReference type="Pfam" id="PF02518">
    <property type="entry name" value="HATPase_c"/>
    <property type="match status" value="1"/>
</dbReference>
<dbReference type="PRINTS" id="PR00344">
    <property type="entry name" value="BCTRLSENSOR"/>
</dbReference>
<dbReference type="SUPFAM" id="SSF55874">
    <property type="entry name" value="ATPase domain of HSP90 chaperone/DNA topoisomerase II/histidine kinase"/>
    <property type="match status" value="1"/>
</dbReference>
<gene>
    <name evidence="7" type="ORF">ENR47_13740</name>
</gene>
<dbReference type="InterPro" id="IPR036097">
    <property type="entry name" value="HisK_dim/P_sf"/>
</dbReference>
<evidence type="ECO:0000259" key="6">
    <source>
        <dbReference type="PROSITE" id="PS50109"/>
    </source>
</evidence>
<reference evidence="7" key="1">
    <citation type="journal article" date="2020" name="mSystems">
        <title>Genome- and Community-Level Interaction Insights into Carbon Utilization and Element Cycling Functions of Hydrothermarchaeota in Hydrothermal Sediment.</title>
        <authorList>
            <person name="Zhou Z."/>
            <person name="Liu Y."/>
            <person name="Xu W."/>
            <person name="Pan J."/>
            <person name="Luo Z.H."/>
            <person name="Li M."/>
        </authorList>
    </citation>
    <scope>NUCLEOTIDE SEQUENCE [LARGE SCALE GENOMIC DNA]</scope>
    <source>
        <strain evidence="7">SpSt-402</strain>
    </source>
</reference>